<dbReference type="InterPro" id="IPR050313">
    <property type="entry name" value="Carb_Metab_HTH_regulators"/>
</dbReference>
<keyword evidence="1" id="KW-0678">Repressor</keyword>
<evidence type="ECO:0000256" key="4">
    <source>
        <dbReference type="ARBA" id="ARBA00023163"/>
    </source>
</evidence>
<organism evidence="6 7">
    <name type="scientific">Pseudoduganella plicata</name>
    <dbReference type="NCBI Taxonomy" id="321984"/>
    <lineage>
        <taxon>Bacteria</taxon>
        <taxon>Pseudomonadati</taxon>
        <taxon>Pseudomonadota</taxon>
        <taxon>Betaproteobacteria</taxon>
        <taxon>Burkholderiales</taxon>
        <taxon>Oxalobacteraceae</taxon>
        <taxon>Telluria group</taxon>
        <taxon>Pseudoduganella</taxon>
    </lineage>
</organism>
<dbReference type="PROSITE" id="PS51000">
    <property type="entry name" value="HTH_DEOR_2"/>
    <property type="match status" value="1"/>
</dbReference>
<dbReference type="PANTHER" id="PTHR30363">
    <property type="entry name" value="HTH-TYPE TRANSCRIPTIONAL REGULATOR SRLR-RELATED"/>
    <property type="match status" value="1"/>
</dbReference>
<gene>
    <name evidence="6" type="ORF">E1742_13100</name>
</gene>
<evidence type="ECO:0000256" key="2">
    <source>
        <dbReference type="ARBA" id="ARBA00023015"/>
    </source>
</evidence>
<keyword evidence="7" id="KW-1185">Reference proteome</keyword>
<dbReference type="InterPro" id="IPR018356">
    <property type="entry name" value="Tscrpt_reg_HTH_DeoR_CS"/>
</dbReference>
<name>A0ABX5SBQ8_9BURK</name>
<dbReference type="InterPro" id="IPR001034">
    <property type="entry name" value="DeoR_HTH"/>
</dbReference>
<dbReference type="InterPro" id="IPR036390">
    <property type="entry name" value="WH_DNA-bd_sf"/>
</dbReference>
<sequence>MFVRVCLHHHTRWSKLMQLAEERRRLIVAAVDSDGKVLAAELAQRFQTSEDTIRRDLRDLDLAGKLRRVHGGAIRRAGGEAAFDQRESTDLPRKALLAHAARALLRAGDTVLIDAGSTNLALARQLDDGCAATIVTNSPHIALALGEFRRTRVILLGGTYSAQCGAVLGARTLADIEQLRPDLCIVGLCGLDSQRLGASDGEEAILKRAMLTVSARRAAVVVNGRFGAPAPFLLGTPAELDHLVLEADVPADQVAALRDLAGGPELIFAEKP</sequence>
<dbReference type="Proteomes" id="UP000294359">
    <property type="component" value="Chromosome"/>
</dbReference>
<dbReference type="Pfam" id="PF00455">
    <property type="entry name" value="DeoRC"/>
    <property type="match status" value="1"/>
</dbReference>
<dbReference type="PANTHER" id="PTHR30363:SF4">
    <property type="entry name" value="GLYCEROL-3-PHOSPHATE REGULON REPRESSOR"/>
    <property type="match status" value="1"/>
</dbReference>
<dbReference type="InterPro" id="IPR037171">
    <property type="entry name" value="NagB/RpiA_transferase-like"/>
</dbReference>
<dbReference type="SUPFAM" id="SSF46785">
    <property type="entry name" value="Winged helix' DNA-binding domain"/>
    <property type="match status" value="1"/>
</dbReference>
<dbReference type="InterPro" id="IPR036388">
    <property type="entry name" value="WH-like_DNA-bd_sf"/>
</dbReference>
<evidence type="ECO:0000256" key="1">
    <source>
        <dbReference type="ARBA" id="ARBA00022491"/>
    </source>
</evidence>
<evidence type="ECO:0000313" key="7">
    <source>
        <dbReference type="Proteomes" id="UP000294359"/>
    </source>
</evidence>
<protein>
    <submittedName>
        <fullName evidence="6">DeoR/GlpR transcriptional regulator</fullName>
    </submittedName>
</protein>
<dbReference type="PROSITE" id="PS00894">
    <property type="entry name" value="HTH_DEOR_1"/>
    <property type="match status" value="1"/>
</dbReference>
<dbReference type="InterPro" id="IPR014036">
    <property type="entry name" value="DeoR-like_C"/>
</dbReference>
<dbReference type="SMART" id="SM00420">
    <property type="entry name" value="HTH_DEOR"/>
    <property type="match status" value="1"/>
</dbReference>
<accession>A0ABX5SBQ8</accession>
<reference evidence="6 7" key="1">
    <citation type="submission" date="2019-03" db="EMBL/GenBank/DDBJ databases">
        <title>Draft Genome Sequences of Six Type Strains of the Genus Massilia.</title>
        <authorList>
            <person name="Miess H."/>
            <person name="Frediansyhah A."/>
            <person name="Gross H."/>
        </authorList>
    </citation>
    <scope>NUCLEOTIDE SEQUENCE [LARGE SCALE GENOMIC DNA]</scope>
    <source>
        <strain evidence="6 7">DSM 17505</strain>
    </source>
</reference>
<dbReference type="Gene3D" id="1.10.10.10">
    <property type="entry name" value="Winged helix-like DNA-binding domain superfamily/Winged helix DNA-binding domain"/>
    <property type="match status" value="1"/>
</dbReference>
<keyword evidence="3" id="KW-0238">DNA-binding</keyword>
<dbReference type="Pfam" id="PF08220">
    <property type="entry name" value="HTH_DeoR"/>
    <property type="match status" value="1"/>
</dbReference>
<keyword evidence="4" id="KW-0804">Transcription</keyword>
<dbReference type="EMBL" id="CP038026">
    <property type="protein sequence ID" value="QBQ37000.1"/>
    <property type="molecule type" value="Genomic_DNA"/>
</dbReference>
<evidence type="ECO:0000259" key="5">
    <source>
        <dbReference type="PROSITE" id="PS51000"/>
    </source>
</evidence>
<keyword evidence="2" id="KW-0805">Transcription regulation</keyword>
<proteinExistence type="predicted"/>
<dbReference type="PRINTS" id="PR00037">
    <property type="entry name" value="HTHLACR"/>
</dbReference>
<dbReference type="SUPFAM" id="SSF100950">
    <property type="entry name" value="NagB/RpiA/CoA transferase-like"/>
    <property type="match status" value="1"/>
</dbReference>
<feature type="domain" description="HTH deoR-type" evidence="5">
    <location>
        <begin position="20"/>
        <end position="75"/>
    </location>
</feature>
<evidence type="ECO:0000313" key="6">
    <source>
        <dbReference type="EMBL" id="QBQ37000.1"/>
    </source>
</evidence>
<dbReference type="SMART" id="SM01134">
    <property type="entry name" value="DeoRC"/>
    <property type="match status" value="1"/>
</dbReference>
<evidence type="ECO:0000256" key="3">
    <source>
        <dbReference type="ARBA" id="ARBA00023125"/>
    </source>
</evidence>